<feature type="compositionally biased region" description="Basic and acidic residues" evidence="1">
    <location>
        <begin position="535"/>
        <end position="549"/>
    </location>
</feature>
<feature type="compositionally biased region" description="Basic and acidic residues" evidence="1">
    <location>
        <begin position="395"/>
        <end position="407"/>
    </location>
</feature>
<dbReference type="AlphaFoldDB" id="A0A9W7WY87"/>
<keyword evidence="3" id="KW-1185">Reference proteome</keyword>
<comment type="caution">
    <text evidence="2">The sequence shown here is derived from an EMBL/GenBank/DDBJ whole genome shotgun (WGS) entry which is preliminary data.</text>
</comment>
<protein>
    <submittedName>
        <fullName evidence="2">Titin-like</fullName>
    </submittedName>
</protein>
<dbReference type="Proteomes" id="UP001059041">
    <property type="component" value="Linkage Group LG4"/>
</dbReference>
<feature type="region of interest" description="Disordered" evidence="1">
    <location>
        <begin position="31"/>
        <end position="138"/>
    </location>
</feature>
<sequence>MAKTKSDSSVNMEITNGSVVHCPVGSCLEMEDRRTAEEEEEVELAEEVDENIHIVSEDGAGDNVMTSNAHQAEQENDLMDDTQEETKPGPEREVTQNELTREIKAEAEVDEDRITEPAVPELEMEVESSTTAESQPLEEEELVEAFKEVMEDQPEHVLEDEKTAESIHVQTVSAGPVVREVTFNFISDEQEFANSVFSDDETQQIETETIEERKEVEGVNEVSSHEAEEPPAVSNNDEGELVEEEPIPVDKERWMVSTIEEESKEDLQRFSEDTEEMQCEGMAMNVEAIHNDDLGTQNDDGSEIDFITAVEPPEVLTDQIGGNEGQKLQNSDHLASEKAVVAVTLEEHGILEQVAENISMMGEVETDQHRDENCDTQSAPEETIKDKEADEEDTERIHHVIEPKEEVEIIEESPVEEGGSEKPEHPQETRTADAPEDVVEGVWGEPEQPDGVNNDKKEVVEEANFATEQPKHVNEEVSTSTEEGARQGKEEPRGFIQDQPKKKAREGGRKVTIPAWLKASEILDVQEPPRPLSGHRRDTSGQTEGEAKGQEVTVENGVSGISPSLVQQEEEKMVIKTRTTAQQMDEDVCDADPDDLKVSLYVKVQQNFATCCE</sequence>
<feature type="compositionally biased region" description="Basic and acidic residues" evidence="1">
    <location>
        <begin position="419"/>
        <end position="433"/>
    </location>
</feature>
<proteinExistence type="predicted"/>
<feature type="compositionally biased region" description="Acidic residues" evidence="1">
    <location>
        <begin position="237"/>
        <end position="247"/>
    </location>
</feature>
<gene>
    <name evidence="2" type="ORF">IRJ41_008099</name>
</gene>
<evidence type="ECO:0000313" key="2">
    <source>
        <dbReference type="EMBL" id="KAI7810902.1"/>
    </source>
</evidence>
<accession>A0A9W7WY87</accession>
<dbReference type="EMBL" id="JAFHDT010000004">
    <property type="protein sequence ID" value="KAI7810902.1"/>
    <property type="molecule type" value="Genomic_DNA"/>
</dbReference>
<name>A0A9W7WY87_TRIRA</name>
<feature type="region of interest" description="Disordered" evidence="1">
    <location>
        <begin position="365"/>
        <end position="510"/>
    </location>
</feature>
<feature type="compositionally biased region" description="Basic and acidic residues" evidence="1">
    <location>
        <begin position="483"/>
        <end position="509"/>
    </location>
</feature>
<feature type="compositionally biased region" description="Basic and acidic residues" evidence="1">
    <location>
        <begin position="84"/>
        <end position="115"/>
    </location>
</feature>
<feature type="compositionally biased region" description="Acidic residues" evidence="1">
    <location>
        <begin position="74"/>
        <end position="83"/>
    </location>
</feature>
<organism evidence="2 3">
    <name type="scientific">Triplophysa rosa</name>
    <name type="common">Cave loach</name>
    <dbReference type="NCBI Taxonomy" id="992332"/>
    <lineage>
        <taxon>Eukaryota</taxon>
        <taxon>Metazoa</taxon>
        <taxon>Chordata</taxon>
        <taxon>Craniata</taxon>
        <taxon>Vertebrata</taxon>
        <taxon>Euteleostomi</taxon>
        <taxon>Actinopterygii</taxon>
        <taxon>Neopterygii</taxon>
        <taxon>Teleostei</taxon>
        <taxon>Ostariophysi</taxon>
        <taxon>Cypriniformes</taxon>
        <taxon>Nemacheilidae</taxon>
        <taxon>Triplophysa</taxon>
    </lineage>
</organism>
<reference evidence="2" key="1">
    <citation type="submission" date="2021-02" db="EMBL/GenBank/DDBJ databases">
        <title>Comparative genomics reveals that relaxation of natural selection precedes convergent phenotypic evolution of cavefish.</title>
        <authorList>
            <person name="Peng Z."/>
        </authorList>
    </citation>
    <scope>NUCLEOTIDE SEQUENCE</scope>
    <source>
        <tissue evidence="2">Muscle</tissue>
    </source>
</reference>
<feature type="region of interest" description="Disordered" evidence="1">
    <location>
        <begin position="522"/>
        <end position="560"/>
    </location>
</feature>
<feature type="compositionally biased region" description="Basic and acidic residues" evidence="1">
    <location>
        <begin position="210"/>
        <end position="228"/>
    </location>
</feature>
<evidence type="ECO:0000256" key="1">
    <source>
        <dbReference type="SAM" id="MobiDB-lite"/>
    </source>
</evidence>
<evidence type="ECO:0000313" key="3">
    <source>
        <dbReference type="Proteomes" id="UP001059041"/>
    </source>
</evidence>
<feature type="region of interest" description="Disordered" evidence="1">
    <location>
        <begin position="194"/>
        <end position="252"/>
    </location>
</feature>
<feature type="compositionally biased region" description="Acidic residues" evidence="1">
    <location>
        <begin position="37"/>
        <end position="49"/>
    </location>
</feature>